<organism evidence="3 4">
    <name type="scientific">Kibdelosporangium aridum</name>
    <dbReference type="NCBI Taxonomy" id="2030"/>
    <lineage>
        <taxon>Bacteria</taxon>
        <taxon>Bacillati</taxon>
        <taxon>Actinomycetota</taxon>
        <taxon>Actinomycetes</taxon>
        <taxon>Pseudonocardiales</taxon>
        <taxon>Pseudonocardiaceae</taxon>
        <taxon>Kibdelosporangium</taxon>
    </lineage>
</organism>
<dbReference type="InterPro" id="IPR025889">
    <property type="entry name" value="GSP17M-like_dom"/>
</dbReference>
<reference evidence="3 4" key="1">
    <citation type="submission" date="2017-04" db="EMBL/GenBank/DDBJ databases">
        <authorList>
            <person name="Afonso C.L."/>
            <person name="Miller P.J."/>
            <person name="Scott M.A."/>
            <person name="Spackman E."/>
            <person name="Goraichik I."/>
            <person name="Dimitrov K.M."/>
            <person name="Suarez D.L."/>
            <person name="Swayne D.E."/>
        </authorList>
    </citation>
    <scope>NUCLEOTIDE SEQUENCE [LARGE SCALE GENOMIC DNA]</scope>
    <source>
        <strain evidence="3 4">DSM 43828</strain>
    </source>
</reference>
<feature type="transmembrane region" description="Helical" evidence="1">
    <location>
        <begin position="101"/>
        <end position="121"/>
    </location>
</feature>
<keyword evidence="1" id="KW-1133">Transmembrane helix</keyword>
<dbReference type="Pfam" id="PF11181">
    <property type="entry name" value="YflT"/>
    <property type="match status" value="1"/>
</dbReference>
<dbReference type="AlphaFoldDB" id="A0A1W2FJ10"/>
<accession>A0A1W2FJ10</accession>
<feature type="domain" description="General stress protein 17M-like" evidence="2">
    <location>
        <begin position="25"/>
        <end position="96"/>
    </location>
</feature>
<dbReference type="Proteomes" id="UP000192674">
    <property type="component" value="Unassembled WGS sequence"/>
</dbReference>
<keyword evidence="1" id="KW-0812">Transmembrane</keyword>
<evidence type="ECO:0000313" key="3">
    <source>
        <dbReference type="EMBL" id="SMD21696.1"/>
    </source>
</evidence>
<proteinExistence type="predicted"/>
<feature type="transmembrane region" description="Helical" evidence="1">
    <location>
        <begin position="73"/>
        <end position="95"/>
    </location>
</feature>
<evidence type="ECO:0000256" key="1">
    <source>
        <dbReference type="SAM" id="Phobius"/>
    </source>
</evidence>
<evidence type="ECO:0000259" key="2">
    <source>
        <dbReference type="Pfam" id="PF11181"/>
    </source>
</evidence>
<keyword evidence="4" id="KW-1185">Reference proteome</keyword>
<evidence type="ECO:0000313" key="4">
    <source>
        <dbReference type="Proteomes" id="UP000192674"/>
    </source>
</evidence>
<name>A0A1W2FJ10_KIBAR</name>
<keyword evidence="1" id="KW-0472">Membrane</keyword>
<dbReference type="OrthoDB" id="3381462at2"/>
<dbReference type="RefSeq" id="WP_051896215.1">
    <property type="nucleotide sequence ID" value="NZ_FWXV01000007.1"/>
</dbReference>
<protein>
    <recommendedName>
        <fullName evidence="2">General stress protein 17M-like domain-containing protein</fullName>
    </recommendedName>
</protein>
<sequence>MSTAAFRPTTNAIPSLPTMPNGWPIGSYDTYAEAQAAVDYLADAKFPVQDVTIVGVEPLLVERVAGRLSWGRVLGTGAASGAWFGLFVGLLLSMFTAGFAWGPILVGLVAGTVFGVAFAAMNYSATRGRRDFVSHSQIVARRYDVLCQPRQAEAARNLLAKLSIGMPAAQAATQA</sequence>
<dbReference type="EMBL" id="FWXV01000007">
    <property type="protein sequence ID" value="SMD21696.1"/>
    <property type="molecule type" value="Genomic_DNA"/>
</dbReference>
<gene>
    <name evidence="3" type="ORF">SAMN05661093_06980</name>
</gene>